<protein>
    <recommendedName>
        <fullName evidence="4">Alpha/beta hydrolase</fullName>
    </recommendedName>
</protein>
<dbReference type="InterPro" id="IPR029058">
    <property type="entry name" value="AB_hydrolase_fold"/>
</dbReference>
<sequence length="33" mass="3783">FLATIRNAGHMVPYDQPRAMLDLLQRFLAAQPK</sequence>
<dbReference type="EMBL" id="CAJNOO010004278">
    <property type="protein sequence ID" value="CAF1375657.1"/>
    <property type="molecule type" value="Genomic_DNA"/>
</dbReference>
<dbReference type="AlphaFoldDB" id="A0A815J7M9"/>
<evidence type="ECO:0000313" key="3">
    <source>
        <dbReference type="Proteomes" id="UP000663882"/>
    </source>
</evidence>
<dbReference type="GO" id="GO:0006508">
    <property type="term" value="P:proteolysis"/>
    <property type="evidence" value="ECO:0007669"/>
    <property type="project" value="InterPro"/>
</dbReference>
<gene>
    <name evidence="2" type="ORF">RFH988_LOCUS33576</name>
</gene>
<dbReference type="OrthoDB" id="443318at2759"/>
<dbReference type="GO" id="GO:0004185">
    <property type="term" value="F:serine-type carboxypeptidase activity"/>
    <property type="evidence" value="ECO:0007669"/>
    <property type="project" value="InterPro"/>
</dbReference>
<accession>A0A815J7M9</accession>
<dbReference type="SUPFAM" id="SSF53474">
    <property type="entry name" value="alpha/beta-Hydrolases"/>
    <property type="match status" value="1"/>
</dbReference>
<feature type="non-terminal residue" evidence="2">
    <location>
        <position position="1"/>
    </location>
</feature>
<reference evidence="2" key="1">
    <citation type="submission" date="2021-02" db="EMBL/GenBank/DDBJ databases">
        <authorList>
            <person name="Nowell W R."/>
        </authorList>
    </citation>
    <scope>NUCLEOTIDE SEQUENCE</scope>
</reference>
<evidence type="ECO:0000256" key="1">
    <source>
        <dbReference type="ARBA" id="ARBA00009431"/>
    </source>
</evidence>
<name>A0A815J7M9_9BILA</name>
<dbReference type="InterPro" id="IPR001563">
    <property type="entry name" value="Peptidase_S10"/>
</dbReference>
<organism evidence="2 3">
    <name type="scientific">Rotaria sordida</name>
    <dbReference type="NCBI Taxonomy" id="392033"/>
    <lineage>
        <taxon>Eukaryota</taxon>
        <taxon>Metazoa</taxon>
        <taxon>Spiralia</taxon>
        <taxon>Gnathifera</taxon>
        <taxon>Rotifera</taxon>
        <taxon>Eurotatoria</taxon>
        <taxon>Bdelloidea</taxon>
        <taxon>Philodinida</taxon>
        <taxon>Philodinidae</taxon>
        <taxon>Rotaria</taxon>
    </lineage>
</organism>
<dbReference type="Pfam" id="PF00450">
    <property type="entry name" value="Peptidase_S10"/>
    <property type="match status" value="1"/>
</dbReference>
<evidence type="ECO:0000313" key="2">
    <source>
        <dbReference type="EMBL" id="CAF1375657.1"/>
    </source>
</evidence>
<proteinExistence type="inferred from homology"/>
<comment type="caution">
    <text evidence="2">The sequence shown here is derived from an EMBL/GenBank/DDBJ whole genome shotgun (WGS) entry which is preliminary data.</text>
</comment>
<evidence type="ECO:0008006" key="4">
    <source>
        <dbReference type="Google" id="ProtNLM"/>
    </source>
</evidence>
<comment type="similarity">
    <text evidence="1">Belongs to the peptidase S10 family.</text>
</comment>
<dbReference type="Proteomes" id="UP000663882">
    <property type="component" value="Unassembled WGS sequence"/>
</dbReference>
<dbReference type="Gene3D" id="3.40.50.12670">
    <property type="match status" value="1"/>
</dbReference>